<dbReference type="InterPro" id="IPR006367">
    <property type="entry name" value="Sirohaem_synthase_N"/>
</dbReference>
<accession>A0A5C4MQX9</accession>
<evidence type="ECO:0000259" key="16">
    <source>
        <dbReference type="Pfam" id="PF00590"/>
    </source>
</evidence>
<dbReference type="PANTHER" id="PTHR45790:SF3">
    <property type="entry name" value="S-ADENOSYL-L-METHIONINE-DEPENDENT UROPORPHYRINOGEN III METHYLTRANSFERASE, CHLOROPLASTIC"/>
    <property type="match status" value="1"/>
</dbReference>
<dbReference type="UniPathway" id="UPA00262">
    <property type="reaction ID" value="UER00211"/>
</dbReference>
<dbReference type="SUPFAM" id="SSF53790">
    <property type="entry name" value="Tetrapyrrole methylase"/>
    <property type="match status" value="1"/>
</dbReference>
<comment type="caution">
    <text evidence="18">The sequence shown here is derived from an EMBL/GenBank/DDBJ whole genome shotgun (WGS) entry which is preliminary data.</text>
</comment>
<proteinExistence type="inferred from homology"/>
<keyword evidence="5 15" id="KW-0808">Transferase</keyword>
<comment type="pathway">
    <text evidence="1">Porphyrin-containing compound metabolism; siroheme biosynthesis; sirohydrochlorin from precorrin-2: step 1/1.</text>
</comment>
<dbReference type="GO" id="GO:0019354">
    <property type="term" value="P:siroheme biosynthetic process"/>
    <property type="evidence" value="ECO:0007669"/>
    <property type="project" value="UniProtKB-UniPathway"/>
</dbReference>
<dbReference type="GO" id="GO:0051266">
    <property type="term" value="F:sirohydrochlorin ferrochelatase activity"/>
    <property type="evidence" value="ECO:0007669"/>
    <property type="project" value="InterPro"/>
</dbReference>
<dbReference type="InterPro" id="IPR006366">
    <property type="entry name" value="CobA/CysG_C"/>
</dbReference>
<dbReference type="NCBIfam" id="NF004790">
    <property type="entry name" value="PRK06136.1"/>
    <property type="match status" value="1"/>
</dbReference>
<evidence type="ECO:0000256" key="5">
    <source>
        <dbReference type="ARBA" id="ARBA00022679"/>
    </source>
</evidence>
<dbReference type="InterPro" id="IPR012409">
    <property type="entry name" value="Sirohaem_synth"/>
</dbReference>
<dbReference type="EC" id="2.1.1.107" evidence="18"/>
<keyword evidence="4 15" id="KW-0489">Methyltransferase</keyword>
<feature type="active site" description="Proton acceptor" evidence="14">
    <location>
        <position position="264"/>
    </location>
</feature>
<comment type="pathway">
    <text evidence="12">Porphyrin-containing compound metabolism; siroheme biosynthesis; precorrin-2 from uroporphyrinogen III: step 1/1.</text>
</comment>
<evidence type="ECO:0000259" key="17">
    <source>
        <dbReference type="Pfam" id="PF10414"/>
    </source>
</evidence>
<dbReference type="SUPFAM" id="SSF51735">
    <property type="entry name" value="NAD(P)-binding Rossmann-fold domains"/>
    <property type="match status" value="1"/>
</dbReference>
<keyword evidence="9" id="KW-0456">Lyase</keyword>
<dbReference type="PANTHER" id="PTHR45790">
    <property type="entry name" value="SIROHEME SYNTHASE-RELATED"/>
    <property type="match status" value="1"/>
</dbReference>
<dbReference type="EMBL" id="VDFU01000041">
    <property type="protein sequence ID" value="TNC46144.1"/>
    <property type="molecule type" value="Genomic_DNA"/>
</dbReference>
<reference evidence="18 19" key="1">
    <citation type="submission" date="2019-06" db="EMBL/GenBank/DDBJ databases">
        <title>YIM 131921 draft genome.</title>
        <authorList>
            <person name="Jiang L."/>
        </authorList>
    </citation>
    <scope>NUCLEOTIDE SEQUENCE [LARGE SCALE GENOMIC DNA]</scope>
    <source>
        <strain evidence="18 19">YIM 131921</strain>
    </source>
</reference>
<dbReference type="PROSITE" id="PS00840">
    <property type="entry name" value="SUMT_2"/>
    <property type="match status" value="1"/>
</dbReference>
<organism evidence="18 19">
    <name type="scientific">Rubellimicrobium rubrum</name>
    <dbReference type="NCBI Taxonomy" id="2585369"/>
    <lineage>
        <taxon>Bacteria</taxon>
        <taxon>Pseudomonadati</taxon>
        <taxon>Pseudomonadota</taxon>
        <taxon>Alphaproteobacteria</taxon>
        <taxon>Rhodobacterales</taxon>
        <taxon>Roseobacteraceae</taxon>
        <taxon>Rubellimicrobium</taxon>
    </lineage>
</organism>
<dbReference type="NCBIfam" id="TIGR01469">
    <property type="entry name" value="cobA_cysG_Cterm"/>
    <property type="match status" value="1"/>
</dbReference>
<keyword evidence="6" id="KW-0949">S-adenosyl-L-methionine</keyword>
<evidence type="ECO:0000256" key="12">
    <source>
        <dbReference type="ARBA" id="ARBA00025705"/>
    </source>
</evidence>
<dbReference type="NCBIfam" id="NF007922">
    <property type="entry name" value="PRK10637.1"/>
    <property type="match status" value="1"/>
</dbReference>
<dbReference type="GO" id="GO:0004851">
    <property type="term" value="F:uroporphyrin-III C-methyltransferase activity"/>
    <property type="evidence" value="ECO:0007669"/>
    <property type="project" value="UniProtKB-EC"/>
</dbReference>
<dbReference type="InterPro" id="IPR000878">
    <property type="entry name" value="4pyrrol_Mease"/>
</dbReference>
<keyword evidence="19" id="KW-1185">Reference proteome</keyword>
<keyword evidence="8" id="KW-0520">NAD</keyword>
<keyword evidence="7" id="KW-0560">Oxidoreductase</keyword>
<evidence type="ECO:0000256" key="7">
    <source>
        <dbReference type="ARBA" id="ARBA00023002"/>
    </source>
</evidence>
<feature type="domain" description="Sirohaem synthase dimerisation" evidence="17">
    <location>
        <begin position="171"/>
        <end position="219"/>
    </location>
</feature>
<dbReference type="InterPro" id="IPR014776">
    <property type="entry name" value="4pyrrole_Mease_sub2"/>
</dbReference>
<evidence type="ECO:0000256" key="6">
    <source>
        <dbReference type="ARBA" id="ARBA00022691"/>
    </source>
</evidence>
<protein>
    <submittedName>
        <fullName evidence="18">Uroporphyrinogen-III C-methyltransferase</fullName>
        <ecNumber evidence="18">2.1.1.107</ecNumber>
    </submittedName>
</protein>
<dbReference type="Proteomes" id="UP000305887">
    <property type="component" value="Unassembled WGS sequence"/>
</dbReference>
<feature type="domain" description="Tetrapyrrole methylase" evidence="16">
    <location>
        <begin position="234"/>
        <end position="445"/>
    </location>
</feature>
<feature type="active site" description="Proton donor" evidence="14">
    <location>
        <position position="286"/>
    </location>
</feature>
<dbReference type="GO" id="GO:0051287">
    <property type="term" value="F:NAD binding"/>
    <property type="evidence" value="ECO:0007669"/>
    <property type="project" value="InterPro"/>
</dbReference>
<dbReference type="SUPFAM" id="SSF75615">
    <property type="entry name" value="Siroheme synthase middle domains-like"/>
    <property type="match status" value="1"/>
</dbReference>
<evidence type="ECO:0000256" key="2">
    <source>
        <dbReference type="ARBA" id="ARBA00005879"/>
    </source>
</evidence>
<evidence type="ECO:0000256" key="4">
    <source>
        <dbReference type="ARBA" id="ARBA00022603"/>
    </source>
</evidence>
<dbReference type="Pfam" id="PF13241">
    <property type="entry name" value="NAD_binding_7"/>
    <property type="match status" value="1"/>
</dbReference>
<dbReference type="Gene3D" id="3.40.1010.10">
    <property type="entry name" value="Cobalt-precorrin-4 Transmethylase, Domain 1"/>
    <property type="match status" value="1"/>
</dbReference>
<dbReference type="InterPro" id="IPR035996">
    <property type="entry name" value="4pyrrol_Methylase_sf"/>
</dbReference>
<dbReference type="Gene3D" id="3.30.160.110">
    <property type="entry name" value="Siroheme synthase, domain 2"/>
    <property type="match status" value="1"/>
</dbReference>
<evidence type="ECO:0000256" key="14">
    <source>
        <dbReference type="PIRSR" id="PIRSR036426-1"/>
    </source>
</evidence>
<keyword evidence="3" id="KW-0169">Cobalamin biosynthesis</keyword>
<dbReference type="PROSITE" id="PS00839">
    <property type="entry name" value="SUMT_1"/>
    <property type="match status" value="1"/>
</dbReference>
<dbReference type="InterPro" id="IPR019478">
    <property type="entry name" value="Sirohaem_synthase_dimer_dom"/>
</dbReference>
<evidence type="ECO:0000256" key="11">
    <source>
        <dbReference type="ARBA" id="ARBA00023268"/>
    </source>
</evidence>
<keyword evidence="10" id="KW-0627">Porphyrin biosynthesis</keyword>
<evidence type="ECO:0000313" key="18">
    <source>
        <dbReference type="EMBL" id="TNC46144.1"/>
    </source>
</evidence>
<dbReference type="InterPro" id="IPR050161">
    <property type="entry name" value="Siro_Cobalamin_biosynth"/>
</dbReference>
<dbReference type="GO" id="GO:0032259">
    <property type="term" value="P:methylation"/>
    <property type="evidence" value="ECO:0007669"/>
    <property type="project" value="UniProtKB-KW"/>
</dbReference>
<comment type="catalytic activity">
    <reaction evidence="13">
        <text>precorrin-2 + NAD(+) = sirohydrochlorin + NADH + 2 H(+)</text>
        <dbReference type="Rhea" id="RHEA:15613"/>
        <dbReference type="ChEBI" id="CHEBI:15378"/>
        <dbReference type="ChEBI" id="CHEBI:57540"/>
        <dbReference type="ChEBI" id="CHEBI:57945"/>
        <dbReference type="ChEBI" id="CHEBI:58351"/>
        <dbReference type="ChEBI" id="CHEBI:58827"/>
        <dbReference type="EC" id="1.3.1.76"/>
    </reaction>
</comment>
<dbReference type="FunFam" id="3.40.1010.10:FF:000001">
    <property type="entry name" value="Siroheme synthase"/>
    <property type="match status" value="1"/>
</dbReference>
<dbReference type="RefSeq" id="WP_139078713.1">
    <property type="nucleotide sequence ID" value="NZ_VDFU01000041.1"/>
</dbReference>
<evidence type="ECO:0000256" key="13">
    <source>
        <dbReference type="ARBA" id="ARBA00047561"/>
    </source>
</evidence>
<dbReference type="InterPro" id="IPR014777">
    <property type="entry name" value="4pyrrole_Mease_sub1"/>
</dbReference>
<dbReference type="Pfam" id="PF00590">
    <property type="entry name" value="TP_methylase"/>
    <property type="match status" value="1"/>
</dbReference>
<dbReference type="Gene3D" id="3.40.50.720">
    <property type="entry name" value="NAD(P)-binding Rossmann-like Domain"/>
    <property type="match status" value="1"/>
</dbReference>
<evidence type="ECO:0000313" key="19">
    <source>
        <dbReference type="Proteomes" id="UP000305887"/>
    </source>
</evidence>
<evidence type="ECO:0000256" key="3">
    <source>
        <dbReference type="ARBA" id="ARBA00022573"/>
    </source>
</evidence>
<dbReference type="Gene3D" id="3.30.950.10">
    <property type="entry name" value="Methyltransferase, Cobalt-precorrin-4 Transmethylase, Domain 2"/>
    <property type="match status" value="1"/>
</dbReference>
<dbReference type="OrthoDB" id="9815856at2"/>
<evidence type="ECO:0000256" key="1">
    <source>
        <dbReference type="ARBA" id="ARBA00005010"/>
    </source>
</evidence>
<dbReference type="GO" id="GO:0043115">
    <property type="term" value="F:precorrin-2 dehydrogenase activity"/>
    <property type="evidence" value="ECO:0007669"/>
    <property type="project" value="UniProtKB-EC"/>
</dbReference>
<evidence type="ECO:0000256" key="9">
    <source>
        <dbReference type="ARBA" id="ARBA00023239"/>
    </source>
</evidence>
<dbReference type="Pfam" id="PF10414">
    <property type="entry name" value="CysG_dimeriser"/>
    <property type="match status" value="1"/>
</dbReference>
<comment type="similarity">
    <text evidence="2 15">Belongs to the precorrin methyltransferase family.</text>
</comment>
<dbReference type="GO" id="GO:0009236">
    <property type="term" value="P:cobalamin biosynthetic process"/>
    <property type="evidence" value="ECO:0007669"/>
    <property type="project" value="UniProtKB-KW"/>
</dbReference>
<evidence type="ECO:0000256" key="10">
    <source>
        <dbReference type="ARBA" id="ARBA00023244"/>
    </source>
</evidence>
<sequence>MRNAPSQPNDGSTAGPARVEPLSVLPVFFDLRGKRALVAGGTDPAAWKAELLAAAGAHVTVAATELEDEMAGLVASGTVHHLPQDWTPDLLHGCALAIADEEDPDRAQAFLDAARAAAVPVNVIDNPAFCQFQFGSVVNRSPVVVGISTTGAAPILGQAVRRRIETLLPRSLAQWGALAQVVRDRLNARLSPGPARRAFWENFVDRAFGPAPEASAEADLLRLIEFPARTGGHVTFVGAGPGDPEYLTLKAVRALQSADVILFDDLVADEVLELARREAKRILVGKRAGRPSCQQSEINDLMVTLAKAGRRVVRLKSGDPMIFGRAGEEIATLKAHGLPYEVVPGISAAQAMAARIGVSLTHRDHAKSVRFVTGHSRHGGLPEDLDWRAVADPSATTVFYMGRRMADQIARRLIDLGLVPETPVAVATALGRPGATTMIVRLDELGQAVDRCDPEAPVLIGVGRVFAEGRADLAAMAPDEAGVGDNPFQARA</sequence>
<dbReference type="PIRSF" id="PIRSF036426">
    <property type="entry name" value="Sirohaem_synth"/>
    <property type="match status" value="1"/>
</dbReference>
<keyword evidence="11" id="KW-0511">Multifunctional enzyme</keyword>
<dbReference type="CDD" id="cd11642">
    <property type="entry name" value="SUMT"/>
    <property type="match status" value="1"/>
</dbReference>
<dbReference type="InterPro" id="IPR036291">
    <property type="entry name" value="NAD(P)-bd_dom_sf"/>
</dbReference>
<name>A0A5C4MQX9_9RHOB</name>
<evidence type="ECO:0000256" key="8">
    <source>
        <dbReference type="ARBA" id="ARBA00023027"/>
    </source>
</evidence>
<evidence type="ECO:0000256" key="15">
    <source>
        <dbReference type="RuleBase" id="RU003960"/>
    </source>
</evidence>
<dbReference type="InterPro" id="IPR003043">
    <property type="entry name" value="Uropor_MeTrfase_CS"/>
</dbReference>
<dbReference type="NCBIfam" id="TIGR01470">
    <property type="entry name" value="cysG_Nterm"/>
    <property type="match status" value="1"/>
</dbReference>
<dbReference type="AlphaFoldDB" id="A0A5C4MQX9"/>
<gene>
    <name evidence="18" type="primary">cobA</name>
    <name evidence="18" type="ORF">FHG66_19445</name>
</gene>